<keyword evidence="2" id="KW-1185">Reference proteome</keyword>
<name>A0LPC8_SYNFM</name>
<dbReference type="HOGENOM" id="CLU_1937097_0_0_7"/>
<evidence type="ECO:0000313" key="2">
    <source>
        <dbReference type="Proteomes" id="UP000001784"/>
    </source>
</evidence>
<dbReference type="AlphaFoldDB" id="A0LPC8"/>
<dbReference type="EMBL" id="CP000478">
    <property type="protein sequence ID" value="ABK19280.1"/>
    <property type="molecule type" value="Genomic_DNA"/>
</dbReference>
<accession>A0LPC8</accession>
<sequence length="130" mass="14415">MKTPRENARCLLLIMLAVGTMGFFGPKLVPQMRELVDAFSNQTQRAAVLEKYGEQGVVPRELTMCDMARPVVTASEERDGITYYTLESRVEKCEHSEAAAGTVRIFVLGWKNGRIVGFAWGGPKGGKVEY</sequence>
<dbReference type="STRING" id="335543.Sfum_3610"/>
<dbReference type="InParanoid" id="A0LPC8"/>
<proteinExistence type="predicted"/>
<organism evidence="1 2">
    <name type="scientific">Syntrophobacter fumaroxidans (strain DSM 10017 / MPOB)</name>
    <dbReference type="NCBI Taxonomy" id="335543"/>
    <lineage>
        <taxon>Bacteria</taxon>
        <taxon>Pseudomonadati</taxon>
        <taxon>Thermodesulfobacteriota</taxon>
        <taxon>Syntrophobacteria</taxon>
        <taxon>Syntrophobacterales</taxon>
        <taxon>Syntrophobacteraceae</taxon>
        <taxon>Syntrophobacter</taxon>
    </lineage>
</organism>
<protein>
    <submittedName>
        <fullName evidence="1">Uncharacterized protein</fullName>
    </submittedName>
</protein>
<dbReference type="Proteomes" id="UP000001784">
    <property type="component" value="Chromosome"/>
</dbReference>
<gene>
    <name evidence="1" type="ordered locus">Sfum_3610</name>
</gene>
<dbReference type="KEGG" id="sfu:Sfum_3610"/>
<reference evidence="1 2" key="1">
    <citation type="submission" date="2006-10" db="EMBL/GenBank/DDBJ databases">
        <title>Complete sequence of Syntrophobacter fumaroxidans MPOB.</title>
        <authorList>
            <consortium name="US DOE Joint Genome Institute"/>
            <person name="Copeland A."/>
            <person name="Lucas S."/>
            <person name="Lapidus A."/>
            <person name="Barry K."/>
            <person name="Detter J.C."/>
            <person name="Glavina del Rio T."/>
            <person name="Hammon N."/>
            <person name="Israni S."/>
            <person name="Pitluck S."/>
            <person name="Goltsman E.G."/>
            <person name="Martinez M."/>
            <person name="Schmutz J."/>
            <person name="Larimer F."/>
            <person name="Land M."/>
            <person name="Hauser L."/>
            <person name="Kyrpides N."/>
            <person name="Kim E."/>
            <person name="Boone D.R."/>
            <person name="Brockman F."/>
            <person name="Culley D."/>
            <person name="Ferry J."/>
            <person name="Gunsalus R."/>
            <person name="McInerney M.J."/>
            <person name="Morrison M."/>
            <person name="Plugge C."/>
            <person name="Rohlin L."/>
            <person name="Scholten J."/>
            <person name="Sieber J."/>
            <person name="Stams A.J.M."/>
            <person name="Worm P."/>
            <person name="Henstra A.M."/>
            <person name="Richardson P."/>
        </authorList>
    </citation>
    <scope>NUCLEOTIDE SEQUENCE [LARGE SCALE GENOMIC DNA]</scope>
    <source>
        <strain evidence="2">DSM 10017 / MPOB</strain>
    </source>
</reference>
<evidence type="ECO:0000313" key="1">
    <source>
        <dbReference type="EMBL" id="ABK19280.1"/>
    </source>
</evidence>